<dbReference type="InterPro" id="IPR014937">
    <property type="entry name" value="DUF1810"/>
</dbReference>
<gene>
    <name evidence="1" type="ORF">MEBOL_004397</name>
</gene>
<protein>
    <recommendedName>
        <fullName evidence="3">Calpastatin</fullName>
    </recommendedName>
</protein>
<dbReference type="InterPro" id="IPR036287">
    <property type="entry name" value="Rv1873-like_sf"/>
</dbReference>
<evidence type="ECO:0000313" key="1">
    <source>
        <dbReference type="EMBL" id="ATB30935.1"/>
    </source>
</evidence>
<accession>A0A250IGP1</accession>
<dbReference type="AlphaFoldDB" id="A0A250IGP1"/>
<dbReference type="KEGG" id="mbd:MEBOL_004397"/>
<reference evidence="1 2" key="1">
    <citation type="submission" date="2017-06" db="EMBL/GenBank/DDBJ databases">
        <authorList>
            <person name="Kim H.J."/>
            <person name="Triplett B.A."/>
        </authorList>
    </citation>
    <scope>NUCLEOTIDE SEQUENCE [LARGE SCALE GENOMIC DNA]</scope>
    <source>
        <strain evidence="1 2">DSM 14713</strain>
    </source>
</reference>
<dbReference type="Proteomes" id="UP000217289">
    <property type="component" value="Chromosome"/>
</dbReference>
<evidence type="ECO:0000313" key="2">
    <source>
        <dbReference type="Proteomes" id="UP000217289"/>
    </source>
</evidence>
<dbReference type="Pfam" id="PF08837">
    <property type="entry name" value="DUF1810"/>
    <property type="match status" value="1"/>
</dbReference>
<name>A0A250IGP1_9BACT</name>
<evidence type="ECO:0008006" key="3">
    <source>
        <dbReference type="Google" id="ProtNLM"/>
    </source>
</evidence>
<dbReference type="SUPFAM" id="SSF140736">
    <property type="entry name" value="Rv1873-like"/>
    <property type="match status" value="1"/>
</dbReference>
<keyword evidence="2" id="KW-1185">Reference proteome</keyword>
<proteinExistence type="predicted"/>
<organism evidence="1 2">
    <name type="scientific">Melittangium boletus DSM 14713</name>
    <dbReference type="NCBI Taxonomy" id="1294270"/>
    <lineage>
        <taxon>Bacteria</taxon>
        <taxon>Pseudomonadati</taxon>
        <taxon>Myxococcota</taxon>
        <taxon>Myxococcia</taxon>
        <taxon>Myxococcales</taxon>
        <taxon>Cystobacterineae</taxon>
        <taxon>Archangiaceae</taxon>
        <taxon>Melittangium</taxon>
    </lineage>
</organism>
<dbReference type="PIRSF" id="PIRSF008546">
    <property type="entry name" value="UCP008546"/>
    <property type="match status" value="1"/>
</dbReference>
<dbReference type="EMBL" id="CP022163">
    <property type="protein sequence ID" value="ATB30935.1"/>
    <property type="molecule type" value="Genomic_DNA"/>
</dbReference>
<dbReference type="Gene3D" id="1.25.40.380">
    <property type="entry name" value="Protein of unknown function DUF1810"/>
    <property type="match status" value="1"/>
</dbReference>
<sequence>MDTALLSLNQSPCSFDGGARSVTGMNDDPHDLARFVHAQEEGGTYDRALAELRRGRKTSHWMWFVFPQIAGLGRSPMAQRYAIASLDEARAYLAHPTLGPRLVECAGVVADTSAPSAEAIFGGIDAQKLRSSMTLFLRADPSQLVFQRVLDAFFGGKADEATDRLL</sequence>